<evidence type="ECO:0000256" key="2">
    <source>
        <dbReference type="ARBA" id="ARBA00022980"/>
    </source>
</evidence>
<dbReference type="AlphaFoldDB" id="A0AAV1I7V9"/>
<organism evidence="6 7">
    <name type="scientific">Coccomyxa viridis</name>
    <dbReference type="NCBI Taxonomy" id="1274662"/>
    <lineage>
        <taxon>Eukaryota</taxon>
        <taxon>Viridiplantae</taxon>
        <taxon>Chlorophyta</taxon>
        <taxon>core chlorophytes</taxon>
        <taxon>Trebouxiophyceae</taxon>
        <taxon>Trebouxiophyceae incertae sedis</taxon>
        <taxon>Coccomyxaceae</taxon>
        <taxon>Coccomyxa</taxon>
    </lineage>
</organism>
<evidence type="ECO:0000256" key="3">
    <source>
        <dbReference type="ARBA" id="ARBA00023274"/>
    </source>
</evidence>
<comment type="similarity">
    <text evidence="1">Belongs to the universal ribosomal protein uL23 family.</text>
</comment>
<keyword evidence="3" id="KW-0687">Ribonucleoprotein</keyword>
<dbReference type="Gene3D" id="3.30.70.330">
    <property type="match status" value="1"/>
</dbReference>
<dbReference type="InterPro" id="IPR013025">
    <property type="entry name" value="Ribosomal_uL23-like"/>
</dbReference>
<evidence type="ECO:0000256" key="1">
    <source>
        <dbReference type="ARBA" id="ARBA00006700"/>
    </source>
</evidence>
<dbReference type="GO" id="GO:0003735">
    <property type="term" value="F:structural constituent of ribosome"/>
    <property type="evidence" value="ECO:0007669"/>
    <property type="project" value="InterPro"/>
</dbReference>
<gene>
    <name evidence="6" type="ORF">CVIRNUC_005207</name>
</gene>
<dbReference type="GO" id="GO:0032543">
    <property type="term" value="P:mitochondrial translation"/>
    <property type="evidence" value="ECO:0007669"/>
    <property type="project" value="TreeGrafter"/>
</dbReference>
<comment type="caution">
    <text evidence="6">The sequence shown here is derived from an EMBL/GenBank/DDBJ whole genome shotgun (WGS) entry which is preliminary data.</text>
</comment>
<dbReference type="GO" id="GO:0005762">
    <property type="term" value="C:mitochondrial large ribosomal subunit"/>
    <property type="evidence" value="ECO:0007669"/>
    <property type="project" value="TreeGrafter"/>
</dbReference>
<protein>
    <recommendedName>
        <fullName evidence="4">Large ribosomal subunit protein uL23c</fullName>
    </recommendedName>
    <alternativeName>
        <fullName evidence="5">Large ribosomal subunit protein uL23m</fullName>
    </alternativeName>
</protein>
<dbReference type="InterPro" id="IPR012678">
    <property type="entry name" value="Ribosomal_uL23/eL15/eS24_sf"/>
</dbReference>
<keyword evidence="7" id="KW-1185">Reference proteome</keyword>
<evidence type="ECO:0000256" key="4">
    <source>
        <dbReference type="ARBA" id="ARBA00035287"/>
    </source>
</evidence>
<dbReference type="PANTHER" id="PTHR12059">
    <property type="entry name" value="RIBOSOMAL PROTEIN L23-RELATED"/>
    <property type="match status" value="1"/>
</dbReference>
<evidence type="ECO:0000313" key="6">
    <source>
        <dbReference type="EMBL" id="CAK0780879.1"/>
    </source>
</evidence>
<name>A0AAV1I7V9_9CHLO</name>
<evidence type="ECO:0000256" key="5">
    <source>
        <dbReference type="ARBA" id="ARBA00039977"/>
    </source>
</evidence>
<dbReference type="InterPro" id="IPR012677">
    <property type="entry name" value="Nucleotide-bd_a/b_plait_sf"/>
</dbReference>
<sequence>MSWKRLPTYLANLRLRLMPFNEAQQKAYEETGHVQQIAFKTTPRAGKIEIKRFLERVYGLNVVAVRTVNYEGKRKRRKQGFFQESDYKKAYVTLKPPDRKSSPA</sequence>
<proteinExistence type="inferred from homology"/>
<reference evidence="6 7" key="1">
    <citation type="submission" date="2023-10" db="EMBL/GenBank/DDBJ databases">
        <authorList>
            <person name="Maclean D."/>
            <person name="Macfadyen A."/>
        </authorList>
    </citation>
    <scope>NUCLEOTIDE SEQUENCE [LARGE SCALE GENOMIC DNA]</scope>
</reference>
<dbReference type="Pfam" id="PF00276">
    <property type="entry name" value="Ribosomal_L23"/>
    <property type="match status" value="1"/>
</dbReference>
<evidence type="ECO:0000313" key="7">
    <source>
        <dbReference type="Proteomes" id="UP001314263"/>
    </source>
</evidence>
<dbReference type="EMBL" id="CAUYUE010000006">
    <property type="protein sequence ID" value="CAK0780879.1"/>
    <property type="molecule type" value="Genomic_DNA"/>
</dbReference>
<dbReference type="Proteomes" id="UP001314263">
    <property type="component" value="Unassembled WGS sequence"/>
</dbReference>
<dbReference type="PANTHER" id="PTHR12059:SF5">
    <property type="entry name" value="LARGE RIBOSOMAL SUBUNIT PROTEIN UL23M"/>
    <property type="match status" value="1"/>
</dbReference>
<keyword evidence="2" id="KW-0689">Ribosomal protein</keyword>
<dbReference type="SUPFAM" id="SSF54189">
    <property type="entry name" value="Ribosomal proteins S24e, L23 and L15e"/>
    <property type="match status" value="1"/>
</dbReference>
<accession>A0AAV1I7V9</accession>